<keyword evidence="2" id="KW-0472">Membrane</keyword>
<keyword evidence="2" id="KW-0812">Transmembrane</keyword>
<keyword evidence="2" id="KW-1133">Transmembrane helix</keyword>
<evidence type="ECO:0000313" key="3">
    <source>
        <dbReference type="EMBL" id="ODQ49497.1"/>
    </source>
</evidence>
<dbReference type="Proteomes" id="UP000094455">
    <property type="component" value="Unassembled WGS sequence"/>
</dbReference>
<dbReference type="EMBL" id="KV454001">
    <property type="protein sequence ID" value="ODQ49497.1"/>
    <property type="molecule type" value="Genomic_DNA"/>
</dbReference>
<feature type="compositionally biased region" description="Gly residues" evidence="1">
    <location>
        <begin position="53"/>
        <end position="96"/>
    </location>
</feature>
<evidence type="ECO:0000313" key="4">
    <source>
        <dbReference type="Proteomes" id="UP000094455"/>
    </source>
</evidence>
<keyword evidence="4" id="KW-1185">Reference proteome</keyword>
<dbReference type="AlphaFoldDB" id="A0A1E3NTK1"/>
<gene>
    <name evidence="3" type="ORF">PICMEDRAFT_14941</name>
</gene>
<feature type="region of interest" description="Disordered" evidence="1">
    <location>
        <begin position="52"/>
        <end position="98"/>
    </location>
</feature>
<evidence type="ECO:0000256" key="1">
    <source>
        <dbReference type="SAM" id="MobiDB-lite"/>
    </source>
</evidence>
<name>A0A1E3NTK1_9ASCO</name>
<dbReference type="STRING" id="763406.A0A1E3NTK1"/>
<organism evidence="3 4">
    <name type="scientific">Pichia membranifaciens NRRL Y-2026</name>
    <dbReference type="NCBI Taxonomy" id="763406"/>
    <lineage>
        <taxon>Eukaryota</taxon>
        <taxon>Fungi</taxon>
        <taxon>Dikarya</taxon>
        <taxon>Ascomycota</taxon>
        <taxon>Saccharomycotina</taxon>
        <taxon>Pichiomycetes</taxon>
        <taxon>Pichiales</taxon>
        <taxon>Pichiaceae</taxon>
        <taxon>Pichia</taxon>
    </lineage>
</organism>
<dbReference type="RefSeq" id="XP_019020610.1">
    <property type="nucleotide sequence ID" value="XM_019160605.1"/>
</dbReference>
<reference evidence="3 4" key="1">
    <citation type="journal article" date="2016" name="Proc. Natl. Acad. Sci. U.S.A.">
        <title>Comparative genomics of biotechnologically important yeasts.</title>
        <authorList>
            <person name="Riley R."/>
            <person name="Haridas S."/>
            <person name="Wolfe K.H."/>
            <person name="Lopes M.R."/>
            <person name="Hittinger C.T."/>
            <person name="Goeker M."/>
            <person name="Salamov A.A."/>
            <person name="Wisecaver J.H."/>
            <person name="Long T.M."/>
            <person name="Calvey C.H."/>
            <person name="Aerts A.L."/>
            <person name="Barry K.W."/>
            <person name="Choi C."/>
            <person name="Clum A."/>
            <person name="Coughlan A.Y."/>
            <person name="Deshpande S."/>
            <person name="Douglass A.P."/>
            <person name="Hanson S.J."/>
            <person name="Klenk H.-P."/>
            <person name="LaButti K.M."/>
            <person name="Lapidus A."/>
            <person name="Lindquist E.A."/>
            <person name="Lipzen A.M."/>
            <person name="Meier-Kolthoff J.P."/>
            <person name="Ohm R.A."/>
            <person name="Otillar R.P."/>
            <person name="Pangilinan J.L."/>
            <person name="Peng Y."/>
            <person name="Rokas A."/>
            <person name="Rosa C.A."/>
            <person name="Scheuner C."/>
            <person name="Sibirny A.A."/>
            <person name="Slot J.C."/>
            <person name="Stielow J.B."/>
            <person name="Sun H."/>
            <person name="Kurtzman C.P."/>
            <person name="Blackwell M."/>
            <person name="Grigoriev I.V."/>
            <person name="Jeffries T.W."/>
        </authorList>
    </citation>
    <scope>NUCLEOTIDE SEQUENCE [LARGE SCALE GENOMIC DNA]</scope>
    <source>
        <strain evidence="3 4">NRRL Y-2026</strain>
    </source>
</reference>
<feature type="region of interest" description="Disordered" evidence="1">
    <location>
        <begin position="167"/>
        <end position="186"/>
    </location>
</feature>
<sequence>MSLSVYQANNDLNVASVPTTLQTVPTPTPGQSIPFSEVSSILVQYGEEKKGGHGFGGGGHGGSHGGGSAPKGQGGGGSAPKGRGGGNEGGHGGNNGQPGHYYYNGRNYQYGYPVQYAGNRYYPRGVILPVAFGGAGGYLLAGHIYHTYSSSDTLYYSEVPTACGASGSSGVSTAPSVSGASPTCTPPGSSYSFTDGGGLVTIQQADLASAEYSTLSDASAPPDDSSSESATATDDVSSSTPASVSSISTTLANGALRPAAGNIVHGIGHQKLAILFSAVVTTGLLISLM</sequence>
<accession>A0A1E3NTK1</accession>
<dbReference type="GeneID" id="30177292"/>
<feature type="region of interest" description="Disordered" evidence="1">
    <location>
        <begin position="213"/>
        <end position="243"/>
    </location>
</feature>
<evidence type="ECO:0000256" key="2">
    <source>
        <dbReference type="SAM" id="Phobius"/>
    </source>
</evidence>
<feature type="transmembrane region" description="Helical" evidence="2">
    <location>
        <begin position="272"/>
        <end position="288"/>
    </location>
</feature>
<proteinExistence type="predicted"/>
<protein>
    <submittedName>
        <fullName evidence="3">Uncharacterized protein</fullName>
    </submittedName>
</protein>